<evidence type="ECO:0000313" key="2">
    <source>
        <dbReference type="Proteomes" id="UP000587991"/>
    </source>
</evidence>
<dbReference type="PIRSF" id="PIRSF001439">
    <property type="entry name" value="CryM"/>
    <property type="match status" value="1"/>
</dbReference>
<dbReference type="AlphaFoldDB" id="A0A847S7N3"/>
<evidence type="ECO:0000313" key="1">
    <source>
        <dbReference type="EMBL" id="NLR75954.1"/>
    </source>
</evidence>
<sequence length="307" mass="33122">MHGMKWVDEQTVLQRADIVQLAAEMKDFLRQGGRERALLPPREVLFQQDPEAIYVSMPAASVDCGLYINKVGSIFPRAAGDSLPTVHACVVAMSARHGRPLALLDGAALTRIKCAAVAAMVTDQCAIADAHTLTICGTGVQAWQQYLAVTAVRPIQTIRVYARRPEAAAAFVAAIRQHTPKPLILQVETDLEQAIAGADVVATATSAESPLGEFARLQPHVHINCMGGHNEQSRELPWSVLQSALVLTEDVPMAIAEAGEVHQQAHPLEALLTIPAQTLQAQRTVFSSIGHAWLDLLATAHVLQRLD</sequence>
<keyword evidence="2" id="KW-1185">Reference proteome</keyword>
<dbReference type="InterPro" id="IPR023401">
    <property type="entry name" value="ODC_N"/>
</dbReference>
<dbReference type="Pfam" id="PF02423">
    <property type="entry name" value="OCD_Mu_crystall"/>
    <property type="match status" value="1"/>
</dbReference>
<dbReference type="SUPFAM" id="SSF51735">
    <property type="entry name" value="NAD(P)-binding Rossmann-fold domains"/>
    <property type="match status" value="1"/>
</dbReference>
<gene>
    <name evidence="1" type="ORF">HF682_12370</name>
</gene>
<accession>A0A847S7N3</accession>
<dbReference type="RefSeq" id="WP_168877579.1">
    <property type="nucleotide sequence ID" value="NZ_JABAIM010000002.1"/>
</dbReference>
<comment type="caution">
    <text evidence="1">The sequence shown here is derived from an EMBL/GenBank/DDBJ whole genome shotgun (WGS) entry which is preliminary data.</text>
</comment>
<proteinExistence type="predicted"/>
<dbReference type="InterPro" id="IPR036291">
    <property type="entry name" value="NAD(P)-bd_dom_sf"/>
</dbReference>
<dbReference type="EMBL" id="JABAIM010000002">
    <property type="protein sequence ID" value="NLR75954.1"/>
    <property type="molecule type" value="Genomic_DNA"/>
</dbReference>
<protein>
    <submittedName>
        <fullName evidence="1">Ornithine cyclodeaminase family protein</fullName>
    </submittedName>
</protein>
<dbReference type="PANTHER" id="PTHR13812">
    <property type="entry name" value="KETIMINE REDUCTASE MU-CRYSTALLIN"/>
    <property type="match status" value="1"/>
</dbReference>
<dbReference type="InterPro" id="IPR003462">
    <property type="entry name" value="ODC_Mu_crystall"/>
</dbReference>
<reference evidence="1 2" key="1">
    <citation type="submission" date="2020-04" db="EMBL/GenBank/DDBJ databases">
        <title>Draft genome of Leeia sp. IMCC25680.</title>
        <authorList>
            <person name="Song J."/>
            <person name="Cho J.-C."/>
        </authorList>
    </citation>
    <scope>NUCLEOTIDE SEQUENCE [LARGE SCALE GENOMIC DNA]</scope>
    <source>
        <strain evidence="1 2">IMCC25680</strain>
    </source>
</reference>
<dbReference type="Gene3D" id="3.40.50.720">
    <property type="entry name" value="NAD(P)-binding Rossmann-like Domain"/>
    <property type="match status" value="1"/>
</dbReference>
<dbReference type="PANTHER" id="PTHR13812:SF19">
    <property type="entry name" value="KETIMINE REDUCTASE MU-CRYSTALLIN"/>
    <property type="match status" value="1"/>
</dbReference>
<dbReference type="Gene3D" id="3.30.1780.10">
    <property type="entry name" value="ornithine cyclodeaminase, domain 1"/>
    <property type="match status" value="1"/>
</dbReference>
<name>A0A847S7N3_9NEIS</name>
<dbReference type="Proteomes" id="UP000587991">
    <property type="component" value="Unassembled WGS sequence"/>
</dbReference>
<organism evidence="1 2">
    <name type="scientific">Leeia aquatica</name>
    <dbReference type="NCBI Taxonomy" id="2725557"/>
    <lineage>
        <taxon>Bacteria</taxon>
        <taxon>Pseudomonadati</taxon>
        <taxon>Pseudomonadota</taxon>
        <taxon>Betaproteobacteria</taxon>
        <taxon>Neisseriales</taxon>
        <taxon>Leeiaceae</taxon>
        <taxon>Leeia</taxon>
    </lineage>
</organism>
<dbReference type="GO" id="GO:0005737">
    <property type="term" value="C:cytoplasm"/>
    <property type="evidence" value="ECO:0007669"/>
    <property type="project" value="TreeGrafter"/>
</dbReference>